<dbReference type="Pfam" id="PF09697">
    <property type="entry name" value="Porph_ging"/>
    <property type="match status" value="1"/>
</dbReference>
<dbReference type="RefSeq" id="WP_148868220.1">
    <property type="nucleotide sequence ID" value="NZ_VNIA01000001.1"/>
</dbReference>
<dbReference type="AlphaFoldDB" id="A0A5S5DY16"/>
<accession>A0A5S5DY16</accession>
<name>A0A5S5DY16_9FLAO</name>
<dbReference type="Proteomes" id="UP000323136">
    <property type="component" value="Unassembled WGS sequence"/>
</dbReference>
<organism evidence="2 3">
    <name type="scientific">Tenacibaculum adriaticum</name>
    <dbReference type="NCBI Taxonomy" id="413713"/>
    <lineage>
        <taxon>Bacteria</taxon>
        <taxon>Pseudomonadati</taxon>
        <taxon>Bacteroidota</taxon>
        <taxon>Flavobacteriia</taxon>
        <taxon>Flavobacteriales</taxon>
        <taxon>Flavobacteriaceae</taxon>
        <taxon>Tenacibaculum</taxon>
    </lineage>
</organism>
<comment type="caution">
    <text evidence="2">The sequence shown here is derived from an EMBL/GenBank/DDBJ whole genome shotgun (WGS) entry which is preliminary data.</text>
</comment>
<evidence type="ECO:0000256" key="1">
    <source>
        <dbReference type="SAM" id="SignalP"/>
    </source>
</evidence>
<dbReference type="NCBIfam" id="TIGR01200">
    <property type="entry name" value="GLPGLI"/>
    <property type="match status" value="1"/>
</dbReference>
<gene>
    <name evidence="2" type="ORF">C7447_10199</name>
</gene>
<reference evidence="2 3" key="1">
    <citation type="submission" date="2019-07" db="EMBL/GenBank/DDBJ databases">
        <title>Genomic Encyclopedia of Type Strains, Phase IV (KMG-IV): sequencing the most valuable type-strain genomes for metagenomic binning, comparative biology and taxonomic classification.</title>
        <authorList>
            <person name="Goeker M."/>
        </authorList>
    </citation>
    <scope>NUCLEOTIDE SEQUENCE [LARGE SCALE GENOMIC DNA]</scope>
    <source>
        <strain evidence="2 3">DSM 18961</strain>
    </source>
</reference>
<proteinExistence type="predicted"/>
<protein>
    <submittedName>
        <fullName evidence="2">GLPGLI family protein</fullName>
    </submittedName>
</protein>
<evidence type="ECO:0000313" key="3">
    <source>
        <dbReference type="Proteomes" id="UP000323136"/>
    </source>
</evidence>
<feature type="signal peptide" evidence="1">
    <location>
        <begin position="1"/>
        <end position="18"/>
    </location>
</feature>
<dbReference type="OrthoDB" id="1068986at2"/>
<keyword evidence="3" id="KW-1185">Reference proteome</keyword>
<sequence length="279" mass="32711">MKSIFTYLFLFCSVVVFAQKDFQGKAVYQSKTSFDMSRFNDREMSEQRKKQMMDRMKNMLEKTYILHFNKISSLYKEEEKLETPGQGGFRFGGMSGGTQYKNISEKKMIEAKEFFGKKFLITEEVEMPQWEMSGETKKIGNYTCYKATMIKKNDDFDWRSMRRRNDDKPKDSTKVIKVSDEIETPKETLVTAWYTPQIPVSNGPEKYWGLPGLILEINSDRTTILCTEVVLNPTEKVMIEAPTKGDKVTREEYNKIMKKKMEEMREMFRGRRDGGRGGR</sequence>
<dbReference type="EMBL" id="VNIA01000001">
    <property type="protein sequence ID" value="TYP99499.1"/>
    <property type="molecule type" value="Genomic_DNA"/>
</dbReference>
<dbReference type="InterPro" id="IPR005901">
    <property type="entry name" value="GLPGLI"/>
</dbReference>
<evidence type="ECO:0000313" key="2">
    <source>
        <dbReference type="EMBL" id="TYP99499.1"/>
    </source>
</evidence>
<keyword evidence="1" id="KW-0732">Signal</keyword>
<feature type="chain" id="PRO_5024271097" evidence="1">
    <location>
        <begin position="19"/>
        <end position="279"/>
    </location>
</feature>